<keyword evidence="5" id="KW-0312">Gluconeogenesis</keyword>
<accession>A0A183IG53</accession>
<dbReference type="Gene3D" id="1.20.144.10">
    <property type="entry name" value="Phosphatidic acid phosphatase type 2/haloperoxidase"/>
    <property type="match status" value="1"/>
</dbReference>
<dbReference type="InterPro" id="IPR000326">
    <property type="entry name" value="PAP2/HPO"/>
</dbReference>
<feature type="transmembrane region" description="Helical" evidence="11">
    <location>
        <begin position="123"/>
        <end position="145"/>
    </location>
</feature>
<evidence type="ECO:0000256" key="8">
    <source>
        <dbReference type="ARBA" id="ARBA00022824"/>
    </source>
</evidence>
<proteinExistence type="inferred from homology"/>
<evidence type="ECO:0000259" key="12">
    <source>
        <dbReference type="SMART" id="SM00014"/>
    </source>
</evidence>
<keyword evidence="7" id="KW-0378">Hydrolase</keyword>
<evidence type="ECO:0000256" key="3">
    <source>
        <dbReference type="ARBA" id="ARBA00009266"/>
    </source>
</evidence>
<feature type="transmembrane region" description="Helical" evidence="11">
    <location>
        <begin position="42"/>
        <end position="59"/>
    </location>
</feature>
<dbReference type="GO" id="GO:0004346">
    <property type="term" value="F:glucose-6-phosphatase activity"/>
    <property type="evidence" value="ECO:0007669"/>
    <property type="project" value="UniProtKB-EC"/>
</dbReference>
<feature type="transmembrane region" description="Helical" evidence="11">
    <location>
        <begin position="210"/>
        <end position="229"/>
    </location>
</feature>
<evidence type="ECO:0000256" key="2">
    <source>
        <dbReference type="ARBA" id="ARBA00004742"/>
    </source>
</evidence>
<evidence type="ECO:0000313" key="13">
    <source>
        <dbReference type="WBParaSite" id="SBAD_0000272701-mRNA-1"/>
    </source>
</evidence>
<dbReference type="WBParaSite" id="SBAD_0000272701-mRNA-1">
    <property type="protein sequence ID" value="SBAD_0000272701-mRNA-1"/>
    <property type="gene ID" value="SBAD_0000272701"/>
</dbReference>
<reference evidence="13" key="1">
    <citation type="submission" date="2016-06" db="UniProtKB">
        <authorList>
            <consortium name="WormBaseParasite"/>
        </authorList>
    </citation>
    <scope>IDENTIFICATION</scope>
</reference>
<comment type="pathway">
    <text evidence="2">Carbohydrate biosynthesis; gluconeogenesis.</text>
</comment>
<sequence>LRILFADRPYWWIHLTDHYESSKTPHLEQFPLTCETGPGSPSGHAMVSAAVWFIFLIGLENDLFLKSVPKLGWVTYAVFLTLVAISRLYIAAHFPHQVLLGVISGILLALLLRNVAVENCTTIFFISTSVILILAAFLVSTVIQLTGLDPHWSFSVAEKYCQRPEWIHLSTTPFATYFRGIGVILSLGLCVLLKSPAVSNRRFLTNFQKLAVSFVNLVISKLLFSIPVHTLSLTLFYWSFFALNFLSTLIYVVIIPRLIAALFI</sequence>
<dbReference type="SMART" id="SM00014">
    <property type="entry name" value="acidPPc"/>
    <property type="match status" value="1"/>
</dbReference>
<feature type="transmembrane region" description="Helical" evidence="11">
    <location>
        <begin position="98"/>
        <end position="116"/>
    </location>
</feature>
<dbReference type="EC" id="3.1.3.9" evidence="4"/>
<evidence type="ECO:0000256" key="9">
    <source>
        <dbReference type="ARBA" id="ARBA00022989"/>
    </source>
</evidence>
<dbReference type="Pfam" id="PF01569">
    <property type="entry name" value="PAP2"/>
    <property type="match status" value="1"/>
</dbReference>
<organism evidence="13">
    <name type="scientific">Soboliphyme baturini</name>
    <dbReference type="NCBI Taxonomy" id="241478"/>
    <lineage>
        <taxon>Eukaryota</taxon>
        <taxon>Metazoa</taxon>
        <taxon>Ecdysozoa</taxon>
        <taxon>Nematoda</taxon>
        <taxon>Enoplea</taxon>
        <taxon>Dorylaimia</taxon>
        <taxon>Dioctophymatida</taxon>
        <taxon>Dioctophymatoidea</taxon>
        <taxon>Soboliphymatidae</taxon>
        <taxon>Soboliphyme</taxon>
    </lineage>
</organism>
<evidence type="ECO:0000256" key="6">
    <source>
        <dbReference type="ARBA" id="ARBA00022692"/>
    </source>
</evidence>
<evidence type="ECO:0000256" key="4">
    <source>
        <dbReference type="ARBA" id="ARBA00012634"/>
    </source>
</evidence>
<dbReference type="PANTHER" id="PTHR12591:SF0">
    <property type="entry name" value="FI19814P1"/>
    <property type="match status" value="1"/>
</dbReference>
<keyword evidence="10 11" id="KW-0472">Membrane</keyword>
<dbReference type="GO" id="GO:0006094">
    <property type="term" value="P:gluconeogenesis"/>
    <property type="evidence" value="ECO:0007669"/>
    <property type="project" value="UniProtKB-KW"/>
</dbReference>
<keyword evidence="8" id="KW-0256">Endoplasmic reticulum</keyword>
<feature type="transmembrane region" description="Helical" evidence="11">
    <location>
        <begin position="177"/>
        <end position="198"/>
    </location>
</feature>
<keyword evidence="6 11" id="KW-0812">Transmembrane</keyword>
<dbReference type="AlphaFoldDB" id="A0A183IG53"/>
<feature type="transmembrane region" description="Helical" evidence="11">
    <location>
        <begin position="235"/>
        <end position="259"/>
    </location>
</feature>
<dbReference type="GO" id="GO:0051156">
    <property type="term" value="P:glucose 6-phosphate metabolic process"/>
    <property type="evidence" value="ECO:0007669"/>
    <property type="project" value="TreeGrafter"/>
</dbReference>
<comment type="subcellular location">
    <subcellularLocation>
        <location evidence="1">Endoplasmic reticulum membrane</location>
        <topology evidence="1">Multi-pass membrane protein</topology>
    </subcellularLocation>
</comment>
<evidence type="ECO:0000256" key="11">
    <source>
        <dbReference type="SAM" id="Phobius"/>
    </source>
</evidence>
<evidence type="ECO:0000256" key="5">
    <source>
        <dbReference type="ARBA" id="ARBA00022432"/>
    </source>
</evidence>
<feature type="transmembrane region" description="Helical" evidence="11">
    <location>
        <begin position="71"/>
        <end position="92"/>
    </location>
</feature>
<dbReference type="PANTHER" id="PTHR12591">
    <property type="entry name" value="GLUCOSE-6-PHOSPHATASE"/>
    <property type="match status" value="1"/>
</dbReference>
<name>A0A183IG53_9BILA</name>
<dbReference type="SUPFAM" id="SSF48317">
    <property type="entry name" value="Acid phosphatase/Vanadium-dependent haloperoxidase"/>
    <property type="match status" value="1"/>
</dbReference>
<dbReference type="InterPro" id="IPR036938">
    <property type="entry name" value="PAP2/HPO_sf"/>
</dbReference>
<evidence type="ECO:0000256" key="7">
    <source>
        <dbReference type="ARBA" id="ARBA00022801"/>
    </source>
</evidence>
<comment type="similarity">
    <text evidence="3">Belongs to the glucose-6-phosphatase family.</text>
</comment>
<protein>
    <recommendedName>
        <fullName evidence="4">glucose-6-phosphatase</fullName>
        <ecNumber evidence="4">3.1.3.9</ecNumber>
    </recommendedName>
</protein>
<keyword evidence="9 11" id="KW-1133">Transmembrane helix</keyword>
<evidence type="ECO:0000256" key="10">
    <source>
        <dbReference type="ARBA" id="ARBA00023136"/>
    </source>
</evidence>
<dbReference type="GO" id="GO:0005789">
    <property type="term" value="C:endoplasmic reticulum membrane"/>
    <property type="evidence" value="ECO:0007669"/>
    <property type="project" value="UniProtKB-SubCell"/>
</dbReference>
<evidence type="ECO:0000256" key="1">
    <source>
        <dbReference type="ARBA" id="ARBA00004477"/>
    </source>
</evidence>
<feature type="domain" description="Phosphatidic acid phosphatase type 2/haloperoxidase" evidence="12">
    <location>
        <begin position="1"/>
        <end position="113"/>
    </location>
</feature>